<dbReference type="GeneID" id="87875407"/>
<comment type="caution">
    <text evidence="2">The sequence shown here is derived from an EMBL/GenBank/DDBJ whole genome shotgun (WGS) entry which is preliminary data.</text>
</comment>
<keyword evidence="3" id="KW-1185">Reference proteome</keyword>
<accession>A0AAJ0HZV0</accession>
<name>A0AAJ0HZV0_9PEZI</name>
<sequence>MLTSYRGSIKSGFFELSSFFATPLPFSFSFFFYFLPTHRLFTKSFMISMFNRNELQVHVYCTLMIPLFTSYTSTYLSSLSPLPPLLPNPDIRAMNQGNL</sequence>
<gene>
    <name evidence="2" type="ORF">B0T23DRAFT_389056</name>
</gene>
<evidence type="ECO:0000313" key="3">
    <source>
        <dbReference type="Proteomes" id="UP001285908"/>
    </source>
</evidence>
<evidence type="ECO:0000256" key="1">
    <source>
        <dbReference type="SAM" id="Phobius"/>
    </source>
</evidence>
<evidence type="ECO:0000313" key="2">
    <source>
        <dbReference type="EMBL" id="KAK3485870.1"/>
    </source>
</evidence>
<keyword evidence="1" id="KW-0812">Transmembrane</keyword>
<dbReference type="RefSeq" id="XP_062688633.1">
    <property type="nucleotide sequence ID" value="XM_062837785.1"/>
</dbReference>
<feature type="transmembrane region" description="Helical" evidence="1">
    <location>
        <begin position="12"/>
        <end position="36"/>
    </location>
</feature>
<feature type="transmembrane region" description="Helical" evidence="1">
    <location>
        <begin position="57"/>
        <end position="76"/>
    </location>
</feature>
<dbReference type="AlphaFoldDB" id="A0AAJ0HZV0"/>
<dbReference type="Proteomes" id="UP001285908">
    <property type="component" value="Unassembled WGS sequence"/>
</dbReference>
<dbReference type="EMBL" id="JAULSX010000009">
    <property type="protein sequence ID" value="KAK3485870.1"/>
    <property type="molecule type" value="Genomic_DNA"/>
</dbReference>
<protein>
    <submittedName>
        <fullName evidence="2">Uncharacterized protein</fullName>
    </submittedName>
</protein>
<keyword evidence="1" id="KW-1133">Transmembrane helix</keyword>
<reference evidence="2 3" key="1">
    <citation type="journal article" date="2023" name="Mol. Phylogenet. Evol.">
        <title>Genome-scale phylogeny and comparative genomics of the fungal order Sordariales.</title>
        <authorList>
            <person name="Hensen N."/>
            <person name="Bonometti L."/>
            <person name="Westerberg I."/>
            <person name="Brannstrom I.O."/>
            <person name="Guillou S."/>
            <person name="Cros-Aarteil S."/>
            <person name="Calhoun S."/>
            <person name="Haridas S."/>
            <person name="Kuo A."/>
            <person name="Mondo S."/>
            <person name="Pangilinan J."/>
            <person name="Riley R."/>
            <person name="LaButti K."/>
            <person name="Andreopoulos B."/>
            <person name="Lipzen A."/>
            <person name="Chen C."/>
            <person name="Yan M."/>
            <person name="Daum C."/>
            <person name="Ng V."/>
            <person name="Clum A."/>
            <person name="Steindorff A."/>
            <person name="Ohm R.A."/>
            <person name="Martin F."/>
            <person name="Silar P."/>
            <person name="Natvig D.O."/>
            <person name="Lalanne C."/>
            <person name="Gautier V."/>
            <person name="Ament-Velasquez S.L."/>
            <person name="Kruys A."/>
            <person name="Hutchinson M.I."/>
            <person name="Powell A.J."/>
            <person name="Barry K."/>
            <person name="Miller A.N."/>
            <person name="Grigoriev I.V."/>
            <person name="Debuchy R."/>
            <person name="Gladieux P."/>
            <person name="Hiltunen Thoren M."/>
            <person name="Johannesson H."/>
        </authorList>
    </citation>
    <scope>NUCLEOTIDE SEQUENCE [LARGE SCALE GENOMIC DNA]</scope>
    <source>
        <strain evidence="2 3">FGSC 10403</strain>
    </source>
</reference>
<keyword evidence="1" id="KW-0472">Membrane</keyword>
<organism evidence="2 3">
    <name type="scientific">Neurospora hispaniola</name>
    <dbReference type="NCBI Taxonomy" id="588809"/>
    <lineage>
        <taxon>Eukaryota</taxon>
        <taxon>Fungi</taxon>
        <taxon>Dikarya</taxon>
        <taxon>Ascomycota</taxon>
        <taxon>Pezizomycotina</taxon>
        <taxon>Sordariomycetes</taxon>
        <taxon>Sordariomycetidae</taxon>
        <taxon>Sordariales</taxon>
        <taxon>Sordariaceae</taxon>
        <taxon>Neurospora</taxon>
    </lineage>
</organism>
<proteinExistence type="predicted"/>